<reference evidence="1" key="1">
    <citation type="submission" date="2019-12" db="EMBL/GenBank/DDBJ databases">
        <title>Mycobacterium spongiae sp. nov.</title>
        <authorList>
            <person name="Stinear T."/>
        </authorList>
    </citation>
    <scope>NUCLEOTIDE SEQUENCE</scope>
    <source>
        <strain evidence="1">FSD4b-SM</strain>
    </source>
</reference>
<evidence type="ECO:0000313" key="2">
    <source>
        <dbReference type="Proteomes" id="UP000682202"/>
    </source>
</evidence>
<protein>
    <submittedName>
        <fullName evidence="1">Uncharacterized protein</fullName>
    </submittedName>
</protein>
<gene>
    <name evidence="1" type="ORF">F6B93_11925</name>
</gene>
<evidence type="ECO:0000313" key="1">
    <source>
        <dbReference type="EMBL" id="QUR67714.1"/>
    </source>
</evidence>
<dbReference type="RefSeq" id="WP_211695287.1">
    <property type="nucleotide sequence ID" value="NZ_CP046600.1"/>
</dbReference>
<dbReference type="KEGG" id="mspg:F6B93_11925"/>
<dbReference type="EMBL" id="CP046600">
    <property type="protein sequence ID" value="QUR67714.1"/>
    <property type="molecule type" value="Genomic_DNA"/>
</dbReference>
<keyword evidence="2" id="KW-1185">Reference proteome</keyword>
<name>A0A975JZ27_9MYCO</name>
<dbReference type="AlphaFoldDB" id="A0A975JZ27"/>
<organism evidence="1 2">
    <name type="scientific">Mycobacterium spongiae</name>
    <dbReference type="NCBI Taxonomy" id="886343"/>
    <lineage>
        <taxon>Bacteria</taxon>
        <taxon>Bacillati</taxon>
        <taxon>Actinomycetota</taxon>
        <taxon>Actinomycetes</taxon>
        <taxon>Mycobacteriales</taxon>
        <taxon>Mycobacteriaceae</taxon>
        <taxon>Mycobacterium</taxon>
    </lineage>
</organism>
<sequence>MASTSGASVIYLHSHPTWTAAQEHERLRREAMRRHPAFLARQRMASRGDHAAPVVRNLRLCADAHTPAVT</sequence>
<accession>A0A975JZ27</accession>
<proteinExistence type="predicted"/>
<dbReference type="Proteomes" id="UP000682202">
    <property type="component" value="Chromosome"/>
</dbReference>